<organism evidence="1 2">
    <name type="scientific">Eumeta variegata</name>
    <name type="common">Bagworm moth</name>
    <name type="synonym">Eumeta japonica</name>
    <dbReference type="NCBI Taxonomy" id="151549"/>
    <lineage>
        <taxon>Eukaryota</taxon>
        <taxon>Metazoa</taxon>
        <taxon>Ecdysozoa</taxon>
        <taxon>Arthropoda</taxon>
        <taxon>Hexapoda</taxon>
        <taxon>Insecta</taxon>
        <taxon>Pterygota</taxon>
        <taxon>Neoptera</taxon>
        <taxon>Endopterygota</taxon>
        <taxon>Lepidoptera</taxon>
        <taxon>Glossata</taxon>
        <taxon>Ditrysia</taxon>
        <taxon>Tineoidea</taxon>
        <taxon>Psychidae</taxon>
        <taxon>Oiketicinae</taxon>
        <taxon>Eumeta</taxon>
    </lineage>
</organism>
<dbReference type="Proteomes" id="UP000299102">
    <property type="component" value="Unassembled WGS sequence"/>
</dbReference>
<dbReference type="EMBL" id="BGZK01001708">
    <property type="protein sequence ID" value="GBP84956.1"/>
    <property type="molecule type" value="Genomic_DNA"/>
</dbReference>
<accession>A0A4C1Z8P8</accession>
<proteinExistence type="predicted"/>
<dbReference type="AlphaFoldDB" id="A0A4C1Z8P8"/>
<evidence type="ECO:0000313" key="1">
    <source>
        <dbReference type="EMBL" id="GBP84956.1"/>
    </source>
</evidence>
<keyword evidence="2" id="KW-1185">Reference proteome</keyword>
<comment type="caution">
    <text evidence="1">The sequence shown here is derived from an EMBL/GenBank/DDBJ whole genome shotgun (WGS) entry which is preliminary data.</text>
</comment>
<name>A0A4C1Z8P8_EUMVA</name>
<gene>
    <name evidence="1" type="ORF">EVAR_59197_1</name>
</gene>
<sequence>MCIVIAQPVPVSYAKIIEQKIFIQSSQLMRFTISIFLLTTSDIFPPRARGPTFGHSRRLVGAIAARKLSSYGTRAHANATDTRCTLFIHCQSTIASVYRDPKNKTKTKLKISVAGAGSQDRATAAGRRPPCVAPCTTRI</sequence>
<protein>
    <submittedName>
        <fullName evidence="1">Uncharacterized protein</fullName>
    </submittedName>
</protein>
<reference evidence="1 2" key="1">
    <citation type="journal article" date="2019" name="Commun. Biol.">
        <title>The bagworm genome reveals a unique fibroin gene that provides high tensile strength.</title>
        <authorList>
            <person name="Kono N."/>
            <person name="Nakamura H."/>
            <person name="Ohtoshi R."/>
            <person name="Tomita M."/>
            <person name="Numata K."/>
            <person name="Arakawa K."/>
        </authorList>
    </citation>
    <scope>NUCLEOTIDE SEQUENCE [LARGE SCALE GENOMIC DNA]</scope>
</reference>
<evidence type="ECO:0000313" key="2">
    <source>
        <dbReference type="Proteomes" id="UP000299102"/>
    </source>
</evidence>